<evidence type="ECO:0000256" key="1">
    <source>
        <dbReference type="ARBA" id="ARBA00013260"/>
    </source>
</evidence>
<dbReference type="AlphaFoldDB" id="A0A411YLM9"/>
<name>A0A411YLM9_9ACTN</name>
<feature type="active site" description="Proton acceptor" evidence="8">
    <location>
        <position position="24"/>
    </location>
</feature>
<feature type="binding site" evidence="8">
    <location>
        <position position="73"/>
    </location>
    <ligand>
        <name>tRNA</name>
        <dbReference type="ChEBI" id="CHEBI:17843"/>
    </ligand>
</feature>
<gene>
    <name evidence="8" type="primary">pth</name>
    <name evidence="9" type="ORF">ER308_17055</name>
</gene>
<feature type="binding site" evidence="8">
    <location>
        <position position="71"/>
    </location>
    <ligand>
        <name>tRNA</name>
        <dbReference type="ChEBI" id="CHEBI:17843"/>
    </ligand>
</feature>
<dbReference type="GO" id="GO:0000049">
    <property type="term" value="F:tRNA binding"/>
    <property type="evidence" value="ECO:0007669"/>
    <property type="project" value="UniProtKB-UniRule"/>
</dbReference>
<dbReference type="InterPro" id="IPR018171">
    <property type="entry name" value="Pept_tRNA_hydro_CS"/>
</dbReference>
<feature type="binding site" evidence="8">
    <location>
        <position position="119"/>
    </location>
    <ligand>
        <name>tRNA</name>
        <dbReference type="ChEBI" id="CHEBI:17843"/>
    </ligand>
</feature>
<dbReference type="SUPFAM" id="SSF53178">
    <property type="entry name" value="Peptidyl-tRNA hydrolase-like"/>
    <property type="match status" value="1"/>
</dbReference>
<evidence type="ECO:0000256" key="8">
    <source>
        <dbReference type="HAMAP-Rule" id="MF_00083"/>
    </source>
</evidence>
<keyword evidence="10" id="KW-1185">Reference proteome</keyword>
<dbReference type="InterPro" id="IPR001328">
    <property type="entry name" value="Pept_tRNA_hydro"/>
</dbReference>
<dbReference type="PROSITE" id="PS01196">
    <property type="entry name" value="PEPT_TRNA_HYDROL_2"/>
    <property type="match status" value="1"/>
</dbReference>
<dbReference type="EC" id="3.1.1.29" evidence="1 8"/>
<feature type="site" description="Stabilizes the basic form of H active site to accept a proton" evidence="8">
    <location>
        <position position="98"/>
    </location>
</feature>
<dbReference type="FunFam" id="3.40.50.1470:FF:000001">
    <property type="entry name" value="Peptidyl-tRNA hydrolase"/>
    <property type="match status" value="1"/>
</dbReference>
<dbReference type="OrthoDB" id="9800507at2"/>
<organism evidence="9 10">
    <name type="scientific">Egibacter rhizosphaerae</name>
    <dbReference type="NCBI Taxonomy" id="1670831"/>
    <lineage>
        <taxon>Bacteria</taxon>
        <taxon>Bacillati</taxon>
        <taxon>Actinomycetota</taxon>
        <taxon>Nitriliruptoria</taxon>
        <taxon>Egibacterales</taxon>
        <taxon>Egibacteraceae</taxon>
        <taxon>Egibacter</taxon>
    </lineage>
</organism>
<keyword evidence="3 8" id="KW-0378">Hydrolase</keyword>
<comment type="function">
    <text evidence="8">Hydrolyzes ribosome-free peptidyl-tRNAs (with 1 or more amino acids incorporated), which drop off the ribosome during protein synthesis, or as a result of ribosome stalling.</text>
</comment>
<reference evidence="9 10" key="1">
    <citation type="submission" date="2019-01" db="EMBL/GenBank/DDBJ databases">
        <title>Egibacter rhizosphaerae EGI 80759T.</title>
        <authorList>
            <person name="Chen D.-D."/>
            <person name="Tian Y."/>
            <person name="Jiao J.-Y."/>
            <person name="Zhang X.-T."/>
            <person name="Zhang Y.-G."/>
            <person name="Zhang Y."/>
            <person name="Xiao M."/>
            <person name="Shu W.-S."/>
            <person name="Li W.-J."/>
        </authorList>
    </citation>
    <scope>NUCLEOTIDE SEQUENCE [LARGE SCALE GENOMIC DNA]</scope>
    <source>
        <strain evidence="9 10">EGI 80759</strain>
    </source>
</reference>
<dbReference type="EMBL" id="CP036402">
    <property type="protein sequence ID" value="QBI22087.1"/>
    <property type="molecule type" value="Genomic_DNA"/>
</dbReference>
<dbReference type="CDD" id="cd00462">
    <property type="entry name" value="PTH"/>
    <property type="match status" value="1"/>
</dbReference>
<evidence type="ECO:0000256" key="4">
    <source>
        <dbReference type="ARBA" id="ARBA00022884"/>
    </source>
</evidence>
<feature type="binding site" evidence="8">
    <location>
        <position position="19"/>
    </location>
    <ligand>
        <name>tRNA</name>
        <dbReference type="ChEBI" id="CHEBI:17843"/>
    </ligand>
</feature>
<feature type="site" description="Discriminates between blocked and unblocked aminoacyl-tRNA" evidence="8">
    <location>
        <position position="14"/>
    </location>
</feature>
<dbReference type="GO" id="GO:0005737">
    <property type="term" value="C:cytoplasm"/>
    <property type="evidence" value="ECO:0007669"/>
    <property type="project" value="UniProtKB-SubCell"/>
</dbReference>
<dbReference type="GO" id="GO:0006515">
    <property type="term" value="P:protein quality control for misfolded or incompletely synthesized proteins"/>
    <property type="evidence" value="ECO:0007669"/>
    <property type="project" value="UniProtKB-UniRule"/>
</dbReference>
<dbReference type="Gene3D" id="3.40.50.1470">
    <property type="entry name" value="Peptidyl-tRNA hydrolase"/>
    <property type="match status" value="1"/>
</dbReference>
<dbReference type="PANTHER" id="PTHR17224:SF1">
    <property type="entry name" value="PEPTIDYL-TRNA HYDROLASE"/>
    <property type="match status" value="1"/>
</dbReference>
<comment type="similarity">
    <text evidence="5 8">Belongs to the PTH family.</text>
</comment>
<evidence type="ECO:0000256" key="7">
    <source>
        <dbReference type="ARBA" id="ARBA00050038"/>
    </source>
</evidence>
<evidence type="ECO:0000313" key="9">
    <source>
        <dbReference type="EMBL" id="QBI22087.1"/>
    </source>
</evidence>
<evidence type="ECO:0000313" key="10">
    <source>
        <dbReference type="Proteomes" id="UP000291469"/>
    </source>
</evidence>
<evidence type="ECO:0000256" key="3">
    <source>
        <dbReference type="ARBA" id="ARBA00022801"/>
    </source>
</evidence>
<protein>
    <recommendedName>
        <fullName evidence="7 8">Peptidyl-tRNA hydrolase</fullName>
        <shortName evidence="8">Pth</shortName>
        <ecNumber evidence="1 8">3.1.1.29</ecNumber>
    </recommendedName>
</protein>
<comment type="catalytic activity">
    <reaction evidence="6 8">
        <text>an N-acyl-L-alpha-aminoacyl-tRNA + H2O = an N-acyl-L-amino acid + a tRNA + H(+)</text>
        <dbReference type="Rhea" id="RHEA:54448"/>
        <dbReference type="Rhea" id="RHEA-COMP:10123"/>
        <dbReference type="Rhea" id="RHEA-COMP:13883"/>
        <dbReference type="ChEBI" id="CHEBI:15377"/>
        <dbReference type="ChEBI" id="CHEBI:15378"/>
        <dbReference type="ChEBI" id="CHEBI:59874"/>
        <dbReference type="ChEBI" id="CHEBI:78442"/>
        <dbReference type="ChEBI" id="CHEBI:138191"/>
        <dbReference type="EC" id="3.1.1.29"/>
    </reaction>
</comment>
<evidence type="ECO:0000256" key="6">
    <source>
        <dbReference type="ARBA" id="ARBA00048707"/>
    </source>
</evidence>
<comment type="function">
    <text evidence="8">Catalyzes the release of premature peptidyl moieties from peptidyl-tRNA molecules trapped in stalled 50S ribosomal subunits, and thus maintains levels of free tRNAs and 50S ribosomes.</text>
</comment>
<dbReference type="GO" id="GO:0004045">
    <property type="term" value="F:peptidyl-tRNA hydrolase activity"/>
    <property type="evidence" value="ECO:0007669"/>
    <property type="project" value="UniProtKB-UniRule"/>
</dbReference>
<keyword evidence="4 8" id="KW-0694">RNA-binding</keyword>
<keyword evidence="8" id="KW-0963">Cytoplasm</keyword>
<keyword evidence="2 8" id="KW-0820">tRNA-binding</keyword>
<evidence type="ECO:0000256" key="2">
    <source>
        <dbReference type="ARBA" id="ARBA00022555"/>
    </source>
</evidence>
<sequence length="194" mass="20936">MADGERWLVLGLGNPDNEYGGTRHNVGSDVVRRLAERLGVSLKAHKARANVAETRNEPGGPALVLAVPHGYMNKSGGPAEALAQFYKVDHERLVVVHDDLDLELGRIRLKRGGGTAGHNGLKDIAQRTGSPDFLRVRVGIGRPQGRQPARDYVLKRFGAHEQDDAELARERGGDAVLDLVASGLEAAQNRHHAG</sequence>
<dbReference type="KEGG" id="erz:ER308_17055"/>
<dbReference type="Proteomes" id="UP000291469">
    <property type="component" value="Chromosome"/>
</dbReference>
<dbReference type="GO" id="GO:0072344">
    <property type="term" value="P:rescue of stalled ribosome"/>
    <property type="evidence" value="ECO:0007669"/>
    <property type="project" value="UniProtKB-UniRule"/>
</dbReference>
<dbReference type="InterPro" id="IPR036416">
    <property type="entry name" value="Pept_tRNA_hydro_sf"/>
</dbReference>
<dbReference type="NCBIfam" id="TIGR00447">
    <property type="entry name" value="pth"/>
    <property type="match status" value="1"/>
</dbReference>
<comment type="subunit">
    <text evidence="8">Monomer.</text>
</comment>
<proteinExistence type="inferred from homology"/>
<evidence type="ECO:0000256" key="5">
    <source>
        <dbReference type="ARBA" id="ARBA00038063"/>
    </source>
</evidence>
<dbReference type="HAMAP" id="MF_00083">
    <property type="entry name" value="Pept_tRNA_hydro_bact"/>
    <property type="match status" value="1"/>
</dbReference>
<dbReference type="PANTHER" id="PTHR17224">
    <property type="entry name" value="PEPTIDYL-TRNA HYDROLASE"/>
    <property type="match status" value="1"/>
</dbReference>
<comment type="subcellular location">
    <subcellularLocation>
        <location evidence="8">Cytoplasm</location>
    </subcellularLocation>
</comment>
<accession>A0A411YLM9</accession>
<dbReference type="Pfam" id="PF01195">
    <property type="entry name" value="Pept_tRNA_hydro"/>
    <property type="match status" value="1"/>
</dbReference>